<reference evidence="1 2" key="1">
    <citation type="journal article" date="2019" name="Sci. Rep.">
        <title>Comparative genomics of chytrid fungi reveal insights into the obligate biotrophic and pathogenic lifestyle of Synchytrium endobioticum.</title>
        <authorList>
            <person name="van de Vossenberg B.T.L.H."/>
            <person name="Warris S."/>
            <person name="Nguyen H.D.T."/>
            <person name="van Gent-Pelzer M.P.E."/>
            <person name="Joly D.L."/>
            <person name="van de Geest H.C."/>
            <person name="Bonants P.J.M."/>
            <person name="Smith D.S."/>
            <person name="Levesque C.A."/>
            <person name="van der Lee T.A.J."/>
        </authorList>
    </citation>
    <scope>NUCLEOTIDE SEQUENCE [LARGE SCALE GENOMIC DNA]</scope>
    <source>
        <strain evidence="1 2">LEV6574</strain>
    </source>
</reference>
<dbReference type="InterPro" id="IPR011009">
    <property type="entry name" value="Kinase-like_dom_sf"/>
</dbReference>
<proteinExistence type="predicted"/>
<dbReference type="VEuPathDB" id="FungiDB:SeMB42_g07206"/>
<comment type="caution">
    <text evidence="1">The sequence shown here is derived from an EMBL/GenBank/DDBJ whole genome shotgun (WGS) entry which is preliminary data.</text>
</comment>
<sequence length="620" mass="69474">MSGDGSSTAVLWVQLFQRDAEDADDQSVPPKELGSATRLTVLDHRVEDIEGLCKYIVNHADFNDGRLNGIKPDQLYAYMDVDCKSIVPADRSIATITTTYSQPLKIVRPGTILVTASKRVLSVGPLERVKRLQTESIMATQSLSPSQVALNPGAIQSNHDTMLLNHRPLSHFGTPVTFMNPVFYSFQRALLDTDPVPIDDIVELVINGLRMEGSQCCERESEKTAMLNNVFSHLFAYGDKDVNIQVSAPAIAETHTFSDGGLIFVHDGLSHPGLIRQDKLTLGSGGDAHFQVQEYHRQCFLDVEESYRNRTACPCFLITVCGASMSVYGAILHDKPTCDPFRPASVFLNTTDSDSENSLRRLLYALRTHVVRLYHWYRTLSCHINGKTVTSKSGLLPWLATFLTPSGEPLTIEYDDSFYDKVQSLRNQEYPRHDQHLPSIRRPYMFTASIPFTTENLIVKCAARYSTEAHDFLSKIGKAPKLYAYDSTTILGYNIIVMSHMQRHSTLDMSRRLLTASEYRSLSEAVKQLHSANLVLGDLRPCNVLVHMEEREDVMIIDFDWAGRVGEARYPPGINMNGDIDWPEGVGPGKLITVAHDVTWLERINPRYSPAISMDIDQES</sequence>
<protein>
    <recommendedName>
        <fullName evidence="3">Protein kinase domain-containing protein</fullName>
    </recommendedName>
</protein>
<dbReference type="EMBL" id="QEAM01000034">
    <property type="protein sequence ID" value="TPX49426.1"/>
    <property type="molecule type" value="Genomic_DNA"/>
</dbReference>
<name>A0A507DD31_9FUNG</name>
<dbReference type="Pfam" id="PF06293">
    <property type="entry name" value="Kdo"/>
    <property type="match status" value="1"/>
</dbReference>
<organism evidence="1 2">
    <name type="scientific">Synchytrium endobioticum</name>
    <dbReference type="NCBI Taxonomy" id="286115"/>
    <lineage>
        <taxon>Eukaryota</taxon>
        <taxon>Fungi</taxon>
        <taxon>Fungi incertae sedis</taxon>
        <taxon>Chytridiomycota</taxon>
        <taxon>Chytridiomycota incertae sedis</taxon>
        <taxon>Chytridiomycetes</taxon>
        <taxon>Synchytriales</taxon>
        <taxon>Synchytriaceae</taxon>
        <taxon>Synchytrium</taxon>
    </lineage>
</organism>
<accession>A0A507DD31</accession>
<dbReference type="AlphaFoldDB" id="A0A507DD31"/>
<gene>
    <name evidence="1" type="ORF">SeLEV6574_g01504</name>
</gene>
<evidence type="ECO:0000313" key="1">
    <source>
        <dbReference type="EMBL" id="TPX49426.1"/>
    </source>
</evidence>
<evidence type="ECO:0000313" key="2">
    <source>
        <dbReference type="Proteomes" id="UP000320475"/>
    </source>
</evidence>
<dbReference type="OrthoDB" id="4062651at2759"/>
<evidence type="ECO:0008006" key="3">
    <source>
        <dbReference type="Google" id="ProtNLM"/>
    </source>
</evidence>
<dbReference type="Proteomes" id="UP000320475">
    <property type="component" value="Unassembled WGS sequence"/>
</dbReference>
<dbReference type="SUPFAM" id="SSF56112">
    <property type="entry name" value="Protein kinase-like (PK-like)"/>
    <property type="match status" value="1"/>
</dbReference>
<dbReference type="Gene3D" id="1.10.510.10">
    <property type="entry name" value="Transferase(Phosphotransferase) domain 1"/>
    <property type="match status" value="1"/>
</dbReference>